<name>A0A1I0V8H7_9BACT</name>
<dbReference type="SUPFAM" id="SSF69118">
    <property type="entry name" value="AhpD-like"/>
    <property type="match status" value="1"/>
</dbReference>
<dbReference type="Pfam" id="PF02627">
    <property type="entry name" value="CMD"/>
    <property type="match status" value="1"/>
</dbReference>
<feature type="active site" description="Proton donor" evidence="6">
    <location>
        <position position="157"/>
    </location>
</feature>
<accession>A0A1I0V8H7</accession>
<keyword evidence="3 6" id="KW-0560">Oxidoreductase</keyword>
<evidence type="ECO:0000256" key="3">
    <source>
        <dbReference type="ARBA" id="ARBA00023002"/>
    </source>
</evidence>
<keyword evidence="2 6" id="KW-0049">Antioxidant</keyword>
<keyword evidence="4 6" id="KW-1015">Disulfide bond</keyword>
<evidence type="ECO:0000256" key="2">
    <source>
        <dbReference type="ARBA" id="ARBA00022862"/>
    </source>
</evidence>
<dbReference type="InterPro" id="IPR003779">
    <property type="entry name" value="CMD-like"/>
</dbReference>
<dbReference type="EC" id="1.11.1.28" evidence="6"/>
<dbReference type="InterPro" id="IPR004674">
    <property type="entry name" value="AhpD"/>
</dbReference>
<keyword evidence="9" id="KW-1185">Reference proteome</keyword>
<dbReference type="GO" id="GO:0032843">
    <property type="term" value="F:hydroperoxide reductase activity"/>
    <property type="evidence" value="ECO:0007669"/>
    <property type="project" value="InterPro"/>
</dbReference>
<dbReference type="PANTHER" id="PTHR33930">
    <property type="entry name" value="ALKYL HYDROPEROXIDE REDUCTASE AHPD"/>
    <property type="match status" value="1"/>
</dbReference>
<protein>
    <recommendedName>
        <fullName evidence="6">Alkyl hydroperoxide reductase AhpD</fullName>
        <ecNumber evidence="6">1.11.1.28</ecNumber>
    </recommendedName>
    <alternativeName>
        <fullName evidence="6">Alkylhydroperoxidase AhpD</fullName>
    </alternativeName>
</protein>
<dbReference type="Proteomes" id="UP000198790">
    <property type="component" value="Unassembled WGS sequence"/>
</dbReference>
<gene>
    <name evidence="6" type="primary">ahpD</name>
    <name evidence="8" type="ORF">SAMN04489723_10135</name>
</gene>
<comment type="similarity">
    <text evidence="6">Belongs to the AhpD family.</text>
</comment>
<dbReference type="EMBL" id="FOKK01000001">
    <property type="protein sequence ID" value="SFA71876.1"/>
    <property type="molecule type" value="Genomic_DNA"/>
</dbReference>
<dbReference type="PANTHER" id="PTHR33930:SF7">
    <property type="entry name" value="ALKYL HYDROPEROXIDE REDUCTASE AHPD"/>
    <property type="match status" value="1"/>
</dbReference>
<keyword evidence="5 6" id="KW-0676">Redox-active center</keyword>
<comment type="function">
    <text evidence="6">Antioxidant protein with alkyl hydroperoxidase activity. Required for the reduction of the AhpC active site cysteine residues and for the regeneration of the AhpC enzyme activity.</text>
</comment>
<evidence type="ECO:0000313" key="8">
    <source>
        <dbReference type="EMBL" id="SFA71876.1"/>
    </source>
</evidence>
<evidence type="ECO:0000256" key="5">
    <source>
        <dbReference type="ARBA" id="ARBA00023284"/>
    </source>
</evidence>
<dbReference type="InterPro" id="IPR004675">
    <property type="entry name" value="AhpD_core"/>
</dbReference>
<dbReference type="RefSeq" id="WP_092894153.1">
    <property type="nucleotide sequence ID" value="NZ_FOKK01000001.1"/>
</dbReference>
<dbReference type="HAMAP" id="MF_01676">
    <property type="entry name" value="AhpD"/>
    <property type="match status" value="1"/>
</dbReference>
<dbReference type="GO" id="GO:0045454">
    <property type="term" value="P:cell redox homeostasis"/>
    <property type="evidence" value="ECO:0007669"/>
    <property type="project" value="TreeGrafter"/>
</dbReference>
<evidence type="ECO:0000256" key="4">
    <source>
        <dbReference type="ARBA" id="ARBA00023157"/>
    </source>
</evidence>
<dbReference type="OrthoDB" id="9801997at2"/>
<dbReference type="STRING" id="237018.SAMN04489723_10135"/>
<dbReference type="AlphaFoldDB" id="A0A1I0V8H7"/>
<evidence type="ECO:0000259" key="7">
    <source>
        <dbReference type="Pfam" id="PF02627"/>
    </source>
</evidence>
<evidence type="ECO:0000256" key="6">
    <source>
        <dbReference type="HAMAP-Rule" id="MF_01676"/>
    </source>
</evidence>
<evidence type="ECO:0000256" key="1">
    <source>
        <dbReference type="ARBA" id="ARBA00022559"/>
    </source>
</evidence>
<reference evidence="8 9" key="1">
    <citation type="submission" date="2016-10" db="EMBL/GenBank/DDBJ databases">
        <authorList>
            <person name="de Groot N.N."/>
        </authorList>
    </citation>
    <scope>NUCLEOTIDE SEQUENCE [LARGE SCALE GENOMIC DNA]</scope>
    <source>
        <strain evidence="8 9">DSM 23399</strain>
    </source>
</reference>
<comment type="catalytic activity">
    <reaction evidence="6">
        <text>N(6)-[(R)-dihydrolipoyl]-L-lysyl-[lipoyl-carrier protein] + a hydroperoxide = N(6)-[(R)-lipoyl]-L-lysyl-[lipoyl-carrier protein] + an alcohol + H2O</text>
        <dbReference type="Rhea" id="RHEA:62636"/>
        <dbReference type="Rhea" id="RHEA-COMP:10502"/>
        <dbReference type="Rhea" id="RHEA-COMP:16355"/>
        <dbReference type="ChEBI" id="CHEBI:15377"/>
        <dbReference type="ChEBI" id="CHEBI:30879"/>
        <dbReference type="ChEBI" id="CHEBI:35924"/>
        <dbReference type="ChEBI" id="CHEBI:83099"/>
        <dbReference type="ChEBI" id="CHEBI:83100"/>
        <dbReference type="EC" id="1.11.1.28"/>
    </reaction>
</comment>
<feature type="disulfide bond" evidence="6">
    <location>
        <begin position="157"/>
        <end position="160"/>
    </location>
</feature>
<dbReference type="InterPro" id="IPR029032">
    <property type="entry name" value="AhpD-like"/>
</dbReference>
<dbReference type="Gene3D" id="1.20.1290.10">
    <property type="entry name" value="AhpD-like"/>
    <property type="match status" value="1"/>
</dbReference>
<dbReference type="GO" id="GO:0015036">
    <property type="term" value="F:disulfide oxidoreductase activity"/>
    <property type="evidence" value="ECO:0007669"/>
    <property type="project" value="TreeGrafter"/>
</dbReference>
<evidence type="ECO:0000313" key="9">
    <source>
        <dbReference type="Proteomes" id="UP000198790"/>
    </source>
</evidence>
<sequence length="196" mass="21958">MEVLNINQSVAELLEVVGLNEEFTNESLRNLGDADSRYVKDLKLNFKTILKGDKLNQKEVALMGLALAANAANNPLQRFFRKLAEENEATIAEIGEAVACASLLSSNNVLYRFRHFVEKEKYAQIPARLRMNIMMNPVLGKEFFELISTAVSAVNGCQMCVASHENHLIELGTTEERIFESIRMASVITSMVKVIY</sequence>
<organism evidence="8 9">
    <name type="scientific">Algoriphagus aquimarinus</name>
    <dbReference type="NCBI Taxonomy" id="237018"/>
    <lineage>
        <taxon>Bacteria</taxon>
        <taxon>Pseudomonadati</taxon>
        <taxon>Bacteroidota</taxon>
        <taxon>Cytophagia</taxon>
        <taxon>Cytophagales</taxon>
        <taxon>Cyclobacteriaceae</taxon>
        <taxon>Algoriphagus</taxon>
    </lineage>
</organism>
<feature type="active site" description="Cysteine sulfenic acid (-SOH) intermediate" evidence="6">
    <location>
        <position position="160"/>
    </location>
</feature>
<dbReference type="NCBIfam" id="TIGR00778">
    <property type="entry name" value="ahpD_dom"/>
    <property type="match status" value="1"/>
</dbReference>
<feature type="domain" description="Carboxymuconolactone decarboxylase-like" evidence="7">
    <location>
        <begin position="122"/>
        <end position="188"/>
    </location>
</feature>
<keyword evidence="1 6" id="KW-0575">Peroxidase</keyword>
<dbReference type="GO" id="GO:0006979">
    <property type="term" value="P:response to oxidative stress"/>
    <property type="evidence" value="ECO:0007669"/>
    <property type="project" value="InterPro"/>
</dbReference>
<proteinExistence type="inferred from homology"/>
<dbReference type="GO" id="GO:0051920">
    <property type="term" value="F:peroxiredoxin activity"/>
    <property type="evidence" value="ECO:0007669"/>
    <property type="project" value="InterPro"/>
</dbReference>
<feature type="disulfide bond" description="Interchain (with AhpC); in linked form" evidence="6">
    <location>
        <position position="160"/>
    </location>
</feature>